<dbReference type="HOGENOM" id="CLU_2003784_0_0_1"/>
<proteinExistence type="predicted"/>
<gene>
    <name evidence="1" type="ORF">CSUB01_09081</name>
</gene>
<organism evidence="1 2">
    <name type="scientific">Colletotrichum sublineola</name>
    <name type="common">Sorghum anthracnose fungus</name>
    <dbReference type="NCBI Taxonomy" id="1173701"/>
    <lineage>
        <taxon>Eukaryota</taxon>
        <taxon>Fungi</taxon>
        <taxon>Dikarya</taxon>
        <taxon>Ascomycota</taxon>
        <taxon>Pezizomycotina</taxon>
        <taxon>Sordariomycetes</taxon>
        <taxon>Hypocreomycetidae</taxon>
        <taxon>Glomerellales</taxon>
        <taxon>Glomerellaceae</taxon>
        <taxon>Colletotrichum</taxon>
        <taxon>Colletotrichum graminicola species complex</taxon>
    </lineage>
</organism>
<dbReference type="EMBL" id="JMSE01000170">
    <property type="protein sequence ID" value="KDN71530.1"/>
    <property type="molecule type" value="Genomic_DNA"/>
</dbReference>
<evidence type="ECO:0000313" key="1">
    <source>
        <dbReference type="EMBL" id="KDN71530.1"/>
    </source>
</evidence>
<reference evidence="2" key="1">
    <citation type="journal article" date="2014" name="Genome Announc.">
        <title>Draft genome sequence of Colletotrichum sublineola, a destructive pathogen of cultivated sorghum.</title>
        <authorList>
            <person name="Baroncelli R."/>
            <person name="Sanz-Martin J.M."/>
            <person name="Rech G.E."/>
            <person name="Sukno S.A."/>
            <person name="Thon M.R."/>
        </authorList>
    </citation>
    <scope>NUCLEOTIDE SEQUENCE [LARGE SCALE GENOMIC DNA]</scope>
    <source>
        <strain evidence="2">TX430BB</strain>
    </source>
</reference>
<accession>A0A066XZX5</accession>
<name>A0A066XZX5_COLSU</name>
<protein>
    <submittedName>
        <fullName evidence="1">Uncharacterized protein</fullName>
    </submittedName>
</protein>
<keyword evidence="2" id="KW-1185">Reference proteome</keyword>
<evidence type="ECO:0000313" key="2">
    <source>
        <dbReference type="Proteomes" id="UP000027238"/>
    </source>
</evidence>
<comment type="caution">
    <text evidence="1">The sequence shown here is derived from an EMBL/GenBank/DDBJ whole genome shotgun (WGS) entry which is preliminary data.</text>
</comment>
<dbReference type="AlphaFoldDB" id="A0A066XZX5"/>
<dbReference type="Proteomes" id="UP000027238">
    <property type="component" value="Unassembled WGS sequence"/>
</dbReference>
<sequence length="124" mass="14143">MREKDPLVPQVVKAVSRAVDETSQHLGCIARPAVSKWPALVNANNIKLVDSREQPKQKFQVDPRLQRVRVGELGISFPPNGRPNYRSRYDVRCPLGLPIQAHRTDARNRYAYKLYRGSILIQTP</sequence>